<dbReference type="Proteomes" id="UP000740926">
    <property type="component" value="Unassembled WGS sequence"/>
</dbReference>
<comment type="caution">
    <text evidence="2">The sequence shown here is derived from an EMBL/GenBank/DDBJ whole genome shotgun (WGS) entry which is preliminary data.</text>
</comment>
<dbReference type="AlphaFoldDB" id="A0A9P6XMQ6"/>
<proteinExistence type="predicted"/>
<dbReference type="EMBL" id="JAANIU010018454">
    <property type="protein sequence ID" value="KAG1525349.1"/>
    <property type="molecule type" value="Genomic_DNA"/>
</dbReference>
<reference evidence="2 3" key="1">
    <citation type="journal article" date="2020" name="Microb. Genom.">
        <title>Genetic diversity of clinical and environmental Mucorales isolates obtained from an investigation of mucormycosis cases among solid organ transplant recipients.</title>
        <authorList>
            <person name="Nguyen M.H."/>
            <person name="Kaul D."/>
            <person name="Muto C."/>
            <person name="Cheng S.J."/>
            <person name="Richter R.A."/>
            <person name="Bruno V.M."/>
            <person name="Liu G."/>
            <person name="Beyhan S."/>
            <person name="Sundermann A.J."/>
            <person name="Mounaud S."/>
            <person name="Pasculle A.W."/>
            <person name="Nierman W.C."/>
            <person name="Driscoll E."/>
            <person name="Cumbie R."/>
            <person name="Clancy C.J."/>
            <person name="Dupont C.L."/>
        </authorList>
    </citation>
    <scope>NUCLEOTIDE SEQUENCE [LARGE SCALE GENOMIC DNA]</scope>
    <source>
        <strain evidence="2 3">GL24</strain>
    </source>
</reference>
<organism evidence="2 3">
    <name type="scientific">Rhizopus delemar</name>
    <dbReference type="NCBI Taxonomy" id="936053"/>
    <lineage>
        <taxon>Eukaryota</taxon>
        <taxon>Fungi</taxon>
        <taxon>Fungi incertae sedis</taxon>
        <taxon>Mucoromycota</taxon>
        <taxon>Mucoromycotina</taxon>
        <taxon>Mucoromycetes</taxon>
        <taxon>Mucorales</taxon>
        <taxon>Mucorineae</taxon>
        <taxon>Rhizopodaceae</taxon>
        <taxon>Rhizopus</taxon>
    </lineage>
</organism>
<evidence type="ECO:0000313" key="3">
    <source>
        <dbReference type="Proteomes" id="UP000740926"/>
    </source>
</evidence>
<gene>
    <name evidence="2" type="ORF">G6F50_018461</name>
</gene>
<sequence length="70" mass="7040">MPGYQTRLDIPVGRGLVRIRALGTVLAATHGDGCGCRAGAVARRPCGPASLGRSDPGAWRAMGPQGSAPA</sequence>
<evidence type="ECO:0000313" key="2">
    <source>
        <dbReference type="EMBL" id="KAG1525349.1"/>
    </source>
</evidence>
<name>A0A9P6XMQ6_9FUNG</name>
<evidence type="ECO:0000256" key="1">
    <source>
        <dbReference type="SAM" id="MobiDB-lite"/>
    </source>
</evidence>
<keyword evidence="3" id="KW-1185">Reference proteome</keyword>
<protein>
    <submittedName>
        <fullName evidence="2">Uncharacterized protein</fullName>
    </submittedName>
</protein>
<feature type="region of interest" description="Disordered" evidence="1">
    <location>
        <begin position="48"/>
        <end position="70"/>
    </location>
</feature>
<accession>A0A9P6XMQ6</accession>